<comment type="subunit">
    <text evidence="5">Monomer. Component of the glycine, sarcosine and betaine reductase complexes, together with components B and C.</text>
</comment>
<keyword evidence="3" id="KW-0560">Oxidoreductase</keyword>
<proteinExistence type="inferred from homology"/>
<dbReference type="Proteomes" id="UP000036503">
    <property type="component" value="Unassembled WGS sequence"/>
</dbReference>
<dbReference type="AlphaFoldDB" id="A0A0J6ZNZ9"/>
<dbReference type="GO" id="GO:0030699">
    <property type="term" value="F:glycine reductase activity"/>
    <property type="evidence" value="ECO:0007669"/>
    <property type="project" value="UniProtKB-EC"/>
</dbReference>
<keyword evidence="10" id="KW-1185">Reference proteome</keyword>
<evidence type="ECO:0000313" key="10">
    <source>
        <dbReference type="Proteomes" id="UP000036503"/>
    </source>
</evidence>
<accession>A0A0J6ZNZ9</accession>
<comment type="catalytic activity">
    <reaction evidence="7">
        <text>acetyl phosphate + trimethylamine + [thioredoxin]-disulfide + H2O = glycine betaine + [thioredoxin]-dithiol + phosphate + H(+)</text>
        <dbReference type="Rhea" id="RHEA:11848"/>
        <dbReference type="Rhea" id="RHEA-COMP:10698"/>
        <dbReference type="Rhea" id="RHEA-COMP:10700"/>
        <dbReference type="ChEBI" id="CHEBI:15377"/>
        <dbReference type="ChEBI" id="CHEBI:15378"/>
        <dbReference type="ChEBI" id="CHEBI:17750"/>
        <dbReference type="ChEBI" id="CHEBI:22191"/>
        <dbReference type="ChEBI" id="CHEBI:29950"/>
        <dbReference type="ChEBI" id="CHEBI:43474"/>
        <dbReference type="ChEBI" id="CHEBI:50058"/>
        <dbReference type="ChEBI" id="CHEBI:58389"/>
        <dbReference type="EC" id="1.21.4.4"/>
    </reaction>
</comment>
<reference evidence="9 10" key="1">
    <citation type="submission" date="2015-06" db="EMBL/GenBank/DDBJ databases">
        <title>Draft genome sequence of beer spoilage bacterium Megasphaera cerevisiae type strain 20462.</title>
        <authorList>
            <person name="Kutumbaka K."/>
            <person name="Pasmowitz J."/>
            <person name="Mategko J."/>
            <person name="Reyes D."/>
            <person name="Friedrich A."/>
            <person name="Han S."/>
            <person name="Martens-Habbena W."/>
            <person name="Neal-McKinney J."/>
            <person name="Janagama H.K."/>
            <person name="Nadala C."/>
            <person name="Samadpour M."/>
        </authorList>
    </citation>
    <scope>NUCLEOTIDE SEQUENCE [LARGE SCALE GENOMIC DNA]</scope>
    <source>
        <strain evidence="9 10">DSM 20462</strain>
    </source>
</reference>
<evidence type="ECO:0000256" key="3">
    <source>
        <dbReference type="ARBA" id="ARBA00023002"/>
    </source>
</evidence>
<dbReference type="InterPro" id="IPR006812">
    <property type="entry name" value="GRDA"/>
</dbReference>
<dbReference type="InParanoid" id="A0A0J6ZNZ9"/>
<evidence type="ECO:0000313" key="9">
    <source>
        <dbReference type="EMBL" id="KMO86606.1"/>
    </source>
</evidence>
<evidence type="ECO:0000256" key="1">
    <source>
        <dbReference type="ARBA" id="ARBA00010866"/>
    </source>
</evidence>
<evidence type="ECO:0000256" key="2">
    <source>
        <dbReference type="ARBA" id="ARBA00022933"/>
    </source>
</evidence>
<comment type="similarity">
    <text evidence="1">Belongs to the GrdA family.</text>
</comment>
<sequence length="43" mass="4380">MSILEGKKVVIIGDRDGIPGPAIAECAKTAGADVVFASTECFV</sequence>
<name>A0A0J6ZNZ9_9FIRM</name>
<evidence type="ECO:0000256" key="4">
    <source>
        <dbReference type="ARBA" id="ARBA00025583"/>
    </source>
</evidence>
<keyword evidence="2" id="KW-0712">Selenocysteine</keyword>
<evidence type="ECO:0000256" key="6">
    <source>
        <dbReference type="ARBA" id="ARBA00047603"/>
    </source>
</evidence>
<dbReference type="GO" id="GO:0030700">
    <property type="term" value="C:glycine reductase complex"/>
    <property type="evidence" value="ECO:0007669"/>
    <property type="project" value="InterPro"/>
</dbReference>
<dbReference type="GO" id="GO:0033794">
    <property type="term" value="F:sarcosine reductase activity"/>
    <property type="evidence" value="ECO:0007669"/>
    <property type="project" value="UniProtKB-EC"/>
</dbReference>
<dbReference type="Pfam" id="PF04723">
    <property type="entry name" value="GRDA"/>
    <property type="match status" value="1"/>
</dbReference>
<evidence type="ECO:0000256" key="5">
    <source>
        <dbReference type="ARBA" id="ARBA00025846"/>
    </source>
</evidence>
<organism evidence="9 10">
    <name type="scientific">Megasphaera cerevisiae DSM 20462</name>
    <dbReference type="NCBI Taxonomy" id="1122219"/>
    <lineage>
        <taxon>Bacteria</taxon>
        <taxon>Bacillati</taxon>
        <taxon>Bacillota</taxon>
        <taxon>Negativicutes</taxon>
        <taxon>Veillonellales</taxon>
        <taxon>Veillonellaceae</taxon>
        <taxon>Megasphaera</taxon>
    </lineage>
</organism>
<dbReference type="EMBL" id="LEKT01000019">
    <property type="protein sequence ID" value="KMO86606.1"/>
    <property type="molecule type" value="Genomic_DNA"/>
</dbReference>
<evidence type="ECO:0000256" key="7">
    <source>
        <dbReference type="ARBA" id="ARBA00048189"/>
    </source>
</evidence>
<dbReference type="STRING" id="39029.BSR42_08415"/>
<evidence type="ECO:0000256" key="8">
    <source>
        <dbReference type="ARBA" id="ARBA00048720"/>
    </source>
</evidence>
<comment type="catalytic activity">
    <reaction evidence="8">
        <text>acetyl phosphate + methylamine + [thioredoxin]-disulfide + H2O = sarcosine + [thioredoxin]-dithiol + phosphate + H(+)</text>
        <dbReference type="Rhea" id="RHEA:12825"/>
        <dbReference type="Rhea" id="RHEA-COMP:10698"/>
        <dbReference type="Rhea" id="RHEA-COMP:10700"/>
        <dbReference type="ChEBI" id="CHEBI:15377"/>
        <dbReference type="ChEBI" id="CHEBI:15378"/>
        <dbReference type="ChEBI" id="CHEBI:22191"/>
        <dbReference type="ChEBI" id="CHEBI:29950"/>
        <dbReference type="ChEBI" id="CHEBI:43474"/>
        <dbReference type="ChEBI" id="CHEBI:50058"/>
        <dbReference type="ChEBI" id="CHEBI:57433"/>
        <dbReference type="ChEBI" id="CHEBI:59338"/>
        <dbReference type="EC" id="1.21.4.3"/>
    </reaction>
</comment>
<dbReference type="GO" id="GO:0033795">
    <property type="term" value="F:betaine reductase activity"/>
    <property type="evidence" value="ECO:0007669"/>
    <property type="project" value="UniProtKB-EC"/>
</dbReference>
<comment type="caution">
    <text evidence="9">The sequence shown here is derived from an EMBL/GenBank/DDBJ whole genome shotgun (WGS) entry which is preliminary data.</text>
</comment>
<gene>
    <name evidence="9" type="ORF">AB840_07310</name>
</gene>
<comment type="function">
    <text evidence="4">In the first step of glycine, betaine and sarcosine reductases, the substrate is bound to component PB via a Schiff base intermediate. Then the PB-activated substrate is nucleophilically attacked by the selenol anion of component PA to transform it to a carboxymethylated selenoether and the respective amine. By action of component PC, acetyl phosphate is formed, leaving component PA in its oxidized state. Finally component PA becomes reduced by the thioredoxin system to start a new catalytic cycle of reductive deamination.</text>
</comment>
<dbReference type="PATRIC" id="fig|1122219.3.peg.986"/>
<protein>
    <submittedName>
        <fullName evidence="9">Glycine reductase</fullName>
    </submittedName>
</protein>
<comment type="catalytic activity">
    <reaction evidence="6">
        <text>acetyl phosphate + [thioredoxin]-disulfide + NH4(+) + H2O = [thioredoxin]-dithiol + glycine + phosphate + H(+)</text>
        <dbReference type="Rhea" id="RHEA:12232"/>
        <dbReference type="Rhea" id="RHEA-COMP:10698"/>
        <dbReference type="Rhea" id="RHEA-COMP:10700"/>
        <dbReference type="ChEBI" id="CHEBI:15377"/>
        <dbReference type="ChEBI" id="CHEBI:15378"/>
        <dbReference type="ChEBI" id="CHEBI:22191"/>
        <dbReference type="ChEBI" id="CHEBI:28938"/>
        <dbReference type="ChEBI" id="CHEBI:29950"/>
        <dbReference type="ChEBI" id="CHEBI:43474"/>
        <dbReference type="ChEBI" id="CHEBI:50058"/>
        <dbReference type="ChEBI" id="CHEBI:57305"/>
        <dbReference type="EC" id="1.21.4.2"/>
    </reaction>
</comment>